<dbReference type="EMBL" id="LWLG01000020">
    <property type="protein sequence ID" value="OAQ19926.1"/>
    <property type="molecule type" value="Genomic_DNA"/>
</dbReference>
<keyword evidence="11" id="KW-1185">Reference proteome</keyword>
<dbReference type="SUPFAM" id="SSF89392">
    <property type="entry name" value="Prokaryotic lipoproteins and lipoprotein localization factors"/>
    <property type="match status" value="1"/>
</dbReference>
<organism evidence="10 11">
    <name type="scientific">Thermosulfurimonas dismutans</name>
    <dbReference type="NCBI Taxonomy" id="999894"/>
    <lineage>
        <taxon>Bacteria</taxon>
        <taxon>Pseudomonadati</taxon>
        <taxon>Thermodesulfobacteriota</taxon>
        <taxon>Thermodesulfobacteria</taxon>
        <taxon>Thermodesulfobacteriales</taxon>
        <taxon>Thermodesulfobacteriaceae</taxon>
        <taxon>Thermosulfurimonas</taxon>
    </lineage>
</organism>
<reference evidence="10 11" key="1">
    <citation type="submission" date="2016-04" db="EMBL/GenBank/DDBJ databases">
        <title>Genome analysis of Thermosulfurimonas dismutans, the first thermophilic sulfur-disproportionating bacterium of the phylum Thermodesulfobacteria.</title>
        <authorList>
            <person name="Mardanov A.V."/>
            <person name="Beletsky A.V."/>
            <person name="Kadnikov V.V."/>
            <person name="Slobodkin A.I."/>
            <person name="Ravin N.V."/>
        </authorList>
    </citation>
    <scope>NUCLEOTIDE SEQUENCE [LARGE SCALE GENOMIC DNA]</scope>
    <source>
        <strain evidence="10 11">S95</strain>
    </source>
</reference>
<proteinExistence type="inferred from homology"/>
<keyword evidence="8" id="KW-0653">Protein transport</keyword>
<keyword evidence="6" id="KW-0732">Signal</keyword>
<dbReference type="NCBIfam" id="TIGR00547">
    <property type="entry name" value="lolA"/>
    <property type="match status" value="1"/>
</dbReference>
<dbReference type="AlphaFoldDB" id="A0A179D1J7"/>
<dbReference type="InterPro" id="IPR029046">
    <property type="entry name" value="LolA/LolB/LppX"/>
</dbReference>
<dbReference type="STRING" id="999894.TDIS_1998"/>
<evidence type="ECO:0000256" key="1">
    <source>
        <dbReference type="ARBA" id="ARBA00004418"/>
    </source>
</evidence>
<evidence type="ECO:0000256" key="2">
    <source>
        <dbReference type="ARBA" id="ARBA00007615"/>
    </source>
</evidence>
<dbReference type="PANTHER" id="PTHR35869">
    <property type="entry name" value="OUTER-MEMBRANE LIPOPROTEIN CARRIER PROTEIN"/>
    <property type="match status" value="1"/>
</dbReference>
<evidence type="ECO:0000256" key="3">
    <source>
        <dbReference type="ARBA" id="ARBA00011245"/>
    </source>
</evidence>
<comment type="subcellular location">
    <subcellularLocation>
        <location evidence="1">Periplasm</location>
    </subcellularLocation>
</comment>
<comment type="caution">
    <text evidence="10">The sequence shown here is derived from an EMBL/GenBank/DDBJ whole genome shotgun (WGS) entry which is preliminary data.</text>
</comment>
<dbReference type="HAMAP" id="MF_00240">
    <property type="entry name" value="LolA"/>
    <property type="match status" value="1"/>
</dbReference>
<evidence type="ECO:0000256" key="7">
    <source>
        <dbReference type="ARBA" id="ARBA00022764"/>
    </source>
</evidence>
<evidence type="ECO:0000256" key="6">
    <source>
        <dbReference type="ARBA" id="ARBA00022729"/>
    </source>
</evidence>
<evidence type="ECO:0000256" key="4">
    <source>
        <dbReference type="ARBA" id="ARBA00014035"/>
    </source>
</evidence>
<dbReference type="Proteomes" id="UP000078390">
    <property type="component" value="Unassembled WGS sequence"/>
</dbReference>
<comment type="similarity">
    <text evidence="2">Belongs to the LolA family.</text>
</comment>
<name>A0A179D1J7_9BACT</name>
<evidence type="ECO:0000256" key="5">
    <source>
        <dbReference type="ARBA" id="ARBA00022448"/>
    </source>
</evidence>
<dbReference type="Pfam" id="PF03548">
    <property type="entry name" value="LolA"/>
    <property type="match status" value="1"/>
</dbReference>
<gene>
    <name evidence="10" type="ORF">TDIS_1998</name>
</gene>
<keyword evidence="10" id="KW-0449">Lipoprotein</keyword>
<accession>A0A179D1J7</accession>
<evidence type="ECO:0000256" key="9">
    <source>
        <dbReference type="ARBA" id="ARBA00023186"/>
    </source>
</evidence>
<evidence type="ECO:0000313" key="11">
    <source>
        <dbReference type="Proteomes" id="UP000078390"/>
    </source>
</evidence>
<comment type="subunit">
    <text evidence="3">Monomer.</text>
</comment>
<dbReference type="CDD" id="cd16325">
    <property type="entry name" value="LolA"/>
    <property type="match status" value="1"/>
</dbReference>
<dbReference type="Gene3D" id="2.50.20.10">
    <property type="entry name" value="Lipoprotein localisation LolA/LolB/LppX"/>
    <property type="match status" value="1"/>
</dbReference>
<dbReference type="GO" id="GO:0042953">
    <property type="term" value="P:lipoprotein transport"/>
    <property type="evidence" value="ECO:0007669"/>
    <property type="project" value="InterPro"/>
</dbReference>
<dbReference type="GO" id="GO:0042597">
    <property type="term" value="C:periplasmic space"/>
    <property type="evidence" value="ECO:0007669"/>
    <property type="project" value="UniProtKB-SubCell"/>
</dbReference>
<protein>
    <recommendedName>
        <fullName evidence="4">Outer-membrane lipoprotein carrier protein</fullName>
    </recommendedName>
</protein>
<evidence type="ECO:0000313" key="10">
    <source>
        <dbReference type="EMBL" id="OAQ19926.1"/>
    </source>
</evidence>
<sequence length="212" mass="25227">MVCVLVLCWWAVSSLAEEPSPETVLTRVEAFYQELKSFYAEFNQEVYWRRGYEVQASGGRIWFKRPNRLRWEYRYPERMLIVSDGQKVYFYSEEDRQVIILSPEKAFSRLVLGFMTGRHRLDRDFVLLSGKLETNGEGYFLELKPREEKGQVSRIRLKVLPKTGEVKEIWYWDFLGNLTHLTFEKAQFNLKIEDKKFSFTPPKEAEIIKEDG</sequence>
<keyword evidence="5" id="KW-0813">Transport</keyword>
<keyword evidence="7" id="KW-0574">Periplasm</keyword>
<evidence type="ECO:0000256" key="8">
    <source>
        <dbReference type="ARBA" id="ARBA00022927"/>
    </source>
</evidence>
<dbReference type="InterPro" id="IPR018323">
    <property type="entry name" value="OM_lipoprot_carrier_LolA_Pbac"/>
</dbReference>
<dbReference type="PANTHER" id="PTHR35869:SF1">
    <property type="entry name" value="OUTER-MEMBRANE LIPOPROTEIN CARRIER PROTEIN"/>
    <property type="match status" value="1"/>
</dbReference>
<dbReference type="InterPro" id="IPR004564">
    <property type="entry name" value="OM_lipoprot_carrier_LolA-like"/>
</dbReference>
<keyword evidence="9" id="KW-0143">Chaperone</keyword>